<name>A0A072UUR8_MEDTR</name>
<dbReference type="HOGENOM" id="CLU_2187816_0_0_1"/>
<reference evidence="1 3" key="1">
    <citation type="journal article" date="2011" name="Nature">
        <title>The Medicago genome provides insight into the evolution of rhizobial symbioses.</title>
        <authorList>
            <person name="Young N.D."/>
            <person name="Debelle F."/>
            <person name="Oldroyd G.E."/>
            <person name="Geurts R."/>
            <person name="Cannon S.B."/>
            <person name="Udvardi M.K."/>
            <person name="Benedito V.A."/>
            <person name="Mayer K.F."/>
            <person name="Gouzy J."/>
            <person name="Schoof H."/>
            <person name="Van de Peer Y."/>
            <person name="Proost S."/>
            <person name="Cook D.R."/>
            <person name="Meyers B.C."/>
            <person name="Spannagl M."/>
            <person name="Cheung F."/>
            <person name="De Mita S."/>
            <person name="Krishnakumar V."/>
            <person name="Gundlach H."/>
            <person name="Zhou S."/>
            <person name="Mudge J."/>
            <person name="Bharti A.K."/>
            <person name="Murray J.D."/>
            <person name="Naoumkina M.A."/>
            <person name="Rosen B."/>
            <person name="Silverstein K.A."/>
            <person name="Tang H."/>
            <person name="Rombauts S."/>
            <person name="Zhao P.X."/>
            <person name="Zhou P."/>
            <person name="Barbe V."/>
            <person name="Bardou P."/>
            <person name="Bechner M."/>
            <person name="Bellec A."/>
            <person name="Berger A."/>
            <person name="Berges H."/>
            <person name="Bidwell S."/>
            <person name="Bisseling T."/>
            <person name="Choisne N."/>
            <person name="Couloux A."/>
            <person name="Denny R."/>
            <person name="Deshpande S."/>
            <person name="Dai X."/>
            <person name="Doyle J.J."/>
            <person name="Dudez A.M."/>
            <person name="Farmer A.D."/>
            <person name="Fouteau S."/>
            <person name="Franken C."/>
            <person name="Gibelin C."/>
            <person name="Gish J."/>
            <person name="Goldstein S."/>
            <person name="Gonzalez A.J."/>
            <person name="Green P.J."/>
            <person name="Hallab A."/>
            <person name="Hartog M."/>
            <person name="Hua A."/>
            <person name="Humphray S.J."/>
            <person name="Jeong D.H."/>
            <person name="Jing Y."/>
            <person name="Jocker A."/>
            <person name="Kenton S.M."/>
            <person name="Kim D.J."/>
            <person name="Klee K."/>
            <person name="Lai H."/>
            <person name="Lang C."/>
            <person name="Lin S."/>
            <person name="Macmil S.L."/>
            <person name="Magdelenat G."/>
            <person name="Matthews L."/>
            <person name="McCorrison J."/>
            <person name="Monaghan E.L."/>
            <person name="Mun J.H."/>
            <person name="Najar F.Z."/>
            <person name="Nicholson C."/>
            <person name="Noirot C."/>
            <person name="O'Bleness M."/>
            <person name="Paule C.R."/>
            <person name="Poulain J."/>
            <person name="Prion F."/>
            <person name="Qin B."/>
            <person name="Qu C."/>
            <person name="Retzel E.F."/>
            <person name="Riddle C."/>
            <person name="Sallet E."/>
            <person name="Samain S."/>
            <person name="Samson N."/>
            <person name="Sanders I."/>
            <person name="Saurat O."/>
            <person name="Scarpelli C."/>
            <person name="Schiex T."/>
            <person name="Segurens B."/>
            <person name="Severin A.J."/>
            <person name="Sherrier D.J."/>
            <person name="Shi R."/>
            <person name="Sims S."/>
            <person name="Singer S.R."/>
            <person name="Sinharoy S."/>
            <person name="Sterck L."/>
            <person name="Viollet A."/>
            <person name="Wang B.B."/>
            <person name="Wang K."/>
            <person name="Wang M."/>
            <person name="Wang X."/>
            <person name="Warfsmann J."/>
            <person name="Weissenbach J."/>
            <person name="White D.D."/>
            <person name="White J.D."/>
            <person name="Wiley G.B."/>
            <person name="Wincker P."/>
            <person name="Xing Y."/>
            <person name="Yang L."/>
            <person name="Yao Z."/>
            <person name="Ying F."/>
            <person name="Zhai J."/>
            <person name="Zhou L."/>
            <person name="Zuber A."/>
            <person name="Denarie J."/>
            <person name="Dixon R.A."/>
            <person name="May G.D."/>
            <person name="Schwartz D.C."/>
            <person name="Rogers J."/>
            <person name="Quetier F."/>
            <person name="Town C.D."/>
            <person name="Roe B.A."/>
        </authorList>
    </citation>
    <scope>NUCLEOTIDE SEQUENCE [LARGE SCALE GENOMIC DNA]</scope>
    <source>
        <strain evidence="1">A17</strain>
        <strain evidence="2 3">cv. Jemalong A17</strain>
    </source>
</reference>
<reference evidence="1 3" key="2">
    <citation type="journal article" date="2014" name="BMC Genomics">
        <title>An improved genome release (version Mt4.0) for the model legume Medicago truncatula.</title>
        <authorList>
            <person name="Tang H."/>
            <person name="Krishnakumar V."/>
            <person name="Bidwell S."/>
            <person name="Rosen B."/>
            <person name="Chan A."/>
            <person name="Zhou S."/>
            <person name="Gentzbittel L."/>
            <person name="Childs K.L."/>
            <person name="Yandell M."/>
            <person name="Gundlach H."/>
            <person name="Mayer K.F."/>
            <person name="Schwartz D.C."/>
            <person name="Town C.D."/>
        </authorList>
    </citation>
    <scope>GENOME REANNOTATION</scope>
    <source>
        <strain evidence="1">A17</strain>
        <strain evidence="2 3">cv. Jemalong A17</strain>
    </source>
</reference>
<dbReference type="AlphaFoldDB" id="A0A072UUR8"/>
<gene>
    <name evidence="1" type="ordered locus">MTR_3g006390</name>
</gene>
<dbReference type="Proteomes" id="UP000002051">
    <property type="component" value="Chromosome 3"/>
</dbReference>
<reference evidence="2" key="3">
    <citation type="submission" date="2015-04" db="UniProtKB">
        <authorList>
            <consortium name="EnsemblPlants"/>
        </authorList>
    </citation>
    <scope>IDENTIFICATION</scope>
    <source>
        <strain evidence="2">cv. Jemalong A17</strain>
    </source>
</reference>
<keyword evidence="3" id="KW-1185">Reference proteome</keyword>
<evidence type="ECO:0000313" key="1">
    <source>
        <dbReference type="EMBL" id="KEH32803.1"/>
    </source>
</evidence>
<organism evidence="1 3">
    <name type="scientific">Medicago truncatula</name>
    <name type="common">Barrel medic</name>
    <name type="synonym">Medicago tribuloides</name>
    <dbReference type="NCBI Taxonomy" id="3880"/>
    <lineage>
        <taxon>Eukaryota</taxon>
        <taxon>Viridiplantae</taxon>
        <taxon>Streptophyta</taxon>
        <taxon>Embryophyta</taxon>
        <taxon>Tracheophyta</taxon>
        <taxon>Spermatophyta</taxon>
        <taxon>Magnoliopsida</taxon>
        <taxon>eudicotyledons</taxon>
        <taxon>Gunneridae</taxon>
        <taxon>Pentapetalae</taxon>
        <taxon>rosids</taxon>
        <taxon>fabids</taxon>
        <taxon>Fabales</taxon>
        <taxon>Fabaceae</taxon>
        <taxon>Papilionoideae</taxon>
        <taxon>50 kb inversion clade</taxon>
        <taxon>NPAAA clade</taxon>
        <taxon>Hologalegina</taxon>
        <taxon>IRL clade</taxon>
        <taxon>Trifolieae</taxon>
        <taxon>Medicago</taxon>
    </lineage>
</organism>
<dbReference type="EnsemblPlants" id="KEH32803">
    <property type="protein sequence ID" value="KEH32803"/>
    <property type="gene ID" value="MTR_3g006390"/>
</dbReference>
<accession>A0A072UUR8</accession>
<protein>
    <submittedName>
        <fullName evidence="1 2">Uncharacterized protein</fullName>
    </submittedName>
</protein>
<evidence type="ECO:0000313" key="2">
    <source>
        <dbReference type="EnsemblPlants" id="KEH32803"/>
    </source>
</evidence>
<evidence type="ECO:0000313" key="3">
    <source>
        <dbReference type="Proteomes" id="UP000002051"/>
    </source>
</evidence>
<sequence length="109" mass="12011">MGNGREALVVDMATRGWGRGKGLEMEETPFSDNCNDYWKWLPDPSYGYSVHGAYHYLTAPDEPIDRGSIIDVWHKYVSSKVADNVCAGGCAQAETATHLFFSCDIFGGV</sequence>
<dbReference type="EMBL" id="CM001219">
    <property type="protein sequence ID" value="KEH32803.1"/>
    <property type="molecule type" value="Genomic_DNA"/>
</dbReference>
<proteinExistence type="predicted"/>